<name>A0A143CH77_GLAPU</name>
<dbReference type="RefSeq" id="WP_021112936.1">
    <property type="nucleotide sequence ID" value="NZ_CBCRUP010000069.1"/>
</dbReference>
<protein>
    <submittedName>
        <fullName evidence="1">Uncharacterized protein</fullName>
    </submittedName>
</protein>
<organism evidence="1 2">
    <name type="scientific">Glaesserella parasuis</name>
    <name type="common">Haemophilus parasuis</name>
    <dbReference type="NCBI Taxonomy" id="738"/>
    <lineage>
        <taxon>Bacteria</taxon>
        <taxon>Pseudomonadati</taxon>
        <taxon>Pseudomonadota</taxon>
        <taxon>Gammaproteobacteria</taxon>
        <taxon>Pasteurellales</taxon>
        <taxon>Pasteurellaceae</taxon>
        <taxon>Glaesserella</taxon>
    </lineage>
</organism>
<accession>A0A143CH77</accession>
<reference evidence="1" key="1">
    <citation type="submission" date="2021-03" db="EMBL/GenBank/DDBJ databases">
        <title>Characterization of a novel Integrative Conjugative Element in Glaesserella parasuis.</title>
        <authorList>
            <person name="Hu G."/>
            <person name="Sun H."/>
        </authorList>
    </citation>
    <scope>NUCLEOTIDE SEQUENCE</scope>
    <source>
        <strain evidence="1">GHP1807</strain>
    </source>
</reference>
<dbReference type="EMBL" id="CP071491">
    <property type="protein sequence ID" value="QSX17003.1"/>
    <property type="molecule type" value="Genomic_DNA"/>
</dbReference>
<proteinExistence type="predicted"/>
<sequence>MKRDISRVIKQFDDESKDIKHRYYSFDFCYVHFRHSKETGHMDIEKSCFVLWSYLASWGMLRGSSFLMQRNPAYLTELVKWIYEQPQATWLIDVEDYPNKTKEVLSLYTQVKSHLIGEKKHQAVTLVTKVLLGVFAIIPAYDRFFKDTFSEIAREECGFSTPNETSLNIIAQFYQENKEEIDTLSKSHQILDFDGKPTNYRYSKAKIIDMYGFQIGRDKVSED</sequence>
<evidence type="ECO:0000313" key="1">
    <source>
        <dbReference type="EMBL" id="QSX17003.1"/>
    </source>
</evidence>
<dbReference type="AlphaFoldDB" id="A0A143CH77"/>
<dbReference type="Proteomes" id="UP000662736">
    <property type="component" value="Chromosome"/>
</dbReference>
<evidence type="ECO:0000313" key="2">
    <source>
        <dbReference type="Proteomes" id="UP000662736"/>
    </source>
</evidence>
<gene>
    <name evidence="1" type="ORF">J1G54_11990</name>
</gene>